<evidence type="ECO:0000313" key="2">
    <source>
        <dbReference type="Proteomes" id="UP000253831"/>
    </source>
</evidence>
<comment type="caution">
    <text evidence="1">The sequence shown here is derived from an EMBL/GenBank/DDBJ whole genome shotgun (WGS) entry which is preliminary data.</text>
</comment>
<name>A0A369XSZ0_9PROT</name>
<accession>A0A369XSZ0</accession>
<gene>
    <name evidence="1" type="ORF">DVS81_10725</name>
</gene>
<proteinExistence type="predicted"/>
<dbReference type="Proteomes" id="UP000253831">
    <property type="component" value="Unassembled WGS sequence"/>
</dbReference>
<evidence type="ECO:0000313" key="1">
    <source>
        <dbReference type="EMBL" id="RDE50518.1"/>
    </source>
</evidence>
<organism evidence="1 2">
    <name type="scientific">Candidatus Accumulibacter meliphilus</name>
    <dbReference type="NCBI Taxonomy" id="2211374"/>
    <lineage>
        <taxon>Bacteria</taxon>
        <taxon>Pseudomonadati</taxon>
        <taxon>Pseudomonadota</taxon>
        <taxon>Betaproteobacteria</taxon>
        <taxon>Candidatus Accumulibacter</taxon>
    </lineage>
</organism>
<dbReference type="EMBL" id="QPGA01000018">
    <property type="protein sequence ID" value="RDE50518.1"/>
    <property type="molecule type" value="Genomic_DNA"/>
</dbReference>
<sequence length="76" mass="7899">MHAMQSPSTPPEFLAAATDAAKALQAARHIVERLAPAGYDETGEDPSILIGAAALIIALRLPVHAASQKPSDEAKQ</sequence>
<reference evidence="1 2" key="1">
    <citation type="submission" date="2018-05" db="EMBL/GenBank/DDBJ databases">
        <title>Integrated omic analyses show evidence that a Ca. Accumulibacter phosphatis strain performs denitrification under micro-aerobic conditions.</title>
        <authorList>
            <person name="Camejo P.Y."/>
            <person name="Katherine M.D."/>
            <person name="Daniel N.R."/>
        </authorList>
    </citation>
    <scope>NUCLEOTIDE SEQUENCE [LARGE SCALE GENOMIC DNA]</scope>
    <source>
        <strain evidence="1">UW-LDO-IC</strain>
    </source>
</reference>
<dbReference type="AlphaFoldDB" id="A0A369XSZ0"/>
<protein>
    <submittedName>
        <fullName evidence="1">Uncharacterized protein</fullName>
    </submittedName>
</protein>